<dbReference type="PANTHER" id="PTHR34387:SF1">
    <property type="entry name" value="PERIPLASMIC IMMUNOGENIC PROTEIN"/>
    <property type="match status" value="1"/>
</dbReference>
<dbReference type="RefSeq" id="WP_072579625.1">
    <property type="nucleotide sequence ID" value="NZ_CP016020.1"/>
</dbReference>
<protein>
    <recommendedName>
        <fullName evidence="3">SIMPL domain-containing protein</fullName>
    </recommendedName>
</protein>
<name>A0A1L3MR79_9BACI</name>
<keyword evidence="2" id="KW-1185">Reference proteome</keyword>
<evidence type="ECO:0008006" key="3">
    <source>
        <dbReference type="Google" id="ProtNLM"/>
    </source>
</evidence>
<dbReference type="Gene3D" id="3.30.110.170">
    <property type="entry name" value="Protein of unknown function (DUF541), domain 1"/>
    <property type="match status" value="1"/>
</dbReference>
<reference evidence="1 2" key="1">
    <citation type="journal article" date="2016" name="Sci. Rep.">
        <title>Complete genome sequence and transcriptomic analysis of a novel marine strain Bacillus weihaiensis reveals the mechanism of brown algae degradation.</title>
        <authorList>
            <person name="Zhu Y."/>
            <person name="Chen P."/>
            <person name="Bao Y."/>
            <person name="Men Y."/>
            <person name="Zeng Y."/>
            <person name="Yang J."/>
            <person name="Sun J."/>
            <person name="Sun Y."/>
        </authorList>
    </citation>
    <scope>NUCLEOTIDE SEQUENCE [LARGE SCALE GENOMIC DNA]</scope>
    <source>
        <strain evidence="1 2">Alg07</strain>
    </source>
</reference>
<dbReference type="AlphaFoldDB" id="A0A1L3MR79"/>
<dbReference type="OrthoDB" id="9785192at2"/>
<dbReference type="InterPro" id="IPR052022">
    <property type="entry name" value="26kDa_periplasmic_antigen"/>
</dbReference>
<dbReference type="Gene3D" id="3.30.70.2970">
    <property type="entry name" value="Protein of unknown function (DUF541), domain 2"/>
    <property type="match status" value="1"/>
</dbReference>
<gene>
    <name evidence="1" type="ORF">A9C19_08770</name>
</gene>
<dbReference type="PANTHER" id="PTHR34387">
    <property type="entry name" value="SLR1258 PROTEIN"/>
    <property type="match status" value="1"/>
</dbReference>
<sequence length="224" mass="24978">MVYFSHPNLLRNQPQPGHHKLEVEGVGSISVKPDIAIITLGVITESENVQNAQTQNTMKMNKVLQALDEVGVNQEQIQTLTFTIQPIYQYVDGEQIFKGYKVQHILEITVTDLSQTGEIYQAAISVGANIVDNIRYDLSDKMKEKSYQQALILALNQATLKAQTITHSLGVSLLPIPIKITENSSPHTAKSSPIHYSSMETAPPIQERDIKIEATLDVLYYYGQ</sequence>
<dbReference type="KEGG" id="bwh:A9C19_08770"/>
<dbReference type="Pfam" id="PF04402">
    <property type="entry name" value="SIMPL"/>
    <property type="match status" value="1"/>
</dbReference>
<dbReference type="InterPro" id="IPR007497">
    <property type="entry name" value="SIMPL/DUF541"/>
</dbReference>
<proteinExistence type="predicted"/>
<dbReference type="EMBL" id="CP016020">
    <property type="protein sequence ID" value="APH04831.1"/>
    <property type="molecule type" value="Genomic_DNA"/>
</dbReference>
<accession>A0A1L3MR79</accession>
<organism evidence="1 2">
    <name type="scientific">Bacillus weihaiensis</name>
    <dbReference type="NCBI Taxonomy" id="1547283"/>
    <lineage>
        <taxon>Bacteria</taxon>
        <taxon>Bacillati</taxon>
        <taxon>Bacillota</taxon>
        <taxon>Bacilli</taxon>
        <taxon>Bacillales</taxon>
        <taxon>Bacillaceae</taxon>
        <taxon>Bacillus</taxon>
    </lineage>
</organism>
<dbReference type="GO" id="GO:0006974">
    <property type="term" value="P:DNA damage response"/>
    <property type="evidence" value="ECO:0007669"/>
    <property type="project" value="TreeGrafter"/>
</dbReference>
<evidence type="ECO:0000313" key="1">
    <source>
        <dbReference type="EMBL" id="APH04831.1"/>
    </source>
</evidence>
<dbReference type="Proteomes" id="UP000181936">
    <property type="component" value="Chromosome"/>
</dbReference>
<evidence type="ECO:0000313" key="2">
    <source>
        <dbReference type="Proteomes" id="UP000181936"/>
    </source>
</evidence>